<keyword evidence="1" id="KW-0862">Zinc</keyword>
<feature type="compositionally biased region" description="Basic and acidic residues" evidence="2">
    <location>
        <begin position="259"/>
        <end position="278"/>
    </location>
</feature>
<dbReference type="SMART" id="SM00355">
    <property type="entry name" value="ZnF_C2H2"/>
    <property type="match status" value="2"/>
</dbReference>
<dbReference type="GO" id="GO:0008270">
    <property type="term" value="F:zinc ion binding"/>
    <property type="evidence" value="ECO:0007669"/>
    <property type="project" value="UniProtKB-KW"/>
</dbReference>
<gene>
    <name evidence="4" type="ORF">K432DRAFT_297</name>
</gene>
<dbReference type="AlphaFoldDB" id="A0A8E2JL31"/>
<feature type="compositionally biased region" description="Polar residues" evidence="2">
    <location>
        <begin position="29"/>
        <end position="38"/>
    </location>
</feature>
<sequence length="390" mass="43865">MSYSPVDQGMPPDPGHDWDPRPQDHRLSGNIQRISSTEVPRRRDGEGTFRMNMPTNSQGWDSRLPEPAVSRADAVSKWSYLSQDSCGMVPHTESFQESSRQTVKSFEIDARVPSPSYPLEHVYNHPEGVPPIAPIETSQMESSHGDGQQWRHSDDLFGIMPHVSSTAAPYSPLVERYPQSCLSPPTNKICPVIVEPIARRPQTQREPFQCDRKQSDSRYMHGGGDSGNIERSPSSLDMNAEISSFGPSINDDDVSLNQPDDRLDFCDPDLRDSSRSSVDHLTAQLSRRFITPPYSRPDNSVSSSSPSPCSLVALILRCSTCGVKFTGKYRKGNLERHMKNKHRGSEIPCSVEWCNKAFQRRDALLKHERKRHRELGRPTAVCRGGRRRNS</sequence>
<dbReference type="SUPFAM" id="SSF57667">
    <property type="entry name" value="beta-beta-alpha zinc fingers"/>
    <property type="match status" value="1"/>
</dbReference>
<feature type="compositionally biased region" description="Polar residues" evidence="2">
    <location>
        <begin position="229"/>
        <end position="247"/>
    </location>
</feature>
<organism evidence="4 5">
    <name type="scientific">Lepidopterella palustris CBS 459.81</name>
    <dbReference type="NCBI Taxonomy" id="1314670"/>
    <lineage>
        <taxon>Eukaryota</taxon>
        <taxon>Fungi</taxon>
        <taxon>Dikarya</taxon>
        <taxon>Ascomycota</taxon>
        <taxon>Pezizomycotina</taxon>
        <taxon>Dothideomycetes</taxon>
        <taxon>Pleosporomycetidae</taxon>
        <taxon>Mytilinidiales</taxon>
        <taxon>Argynnaceae</taxon>
        <taxon>Lepidopterella</taxon>
    </lineage>
</organism>
<accession>A0A8E2JL31</accession>
<evidence type="ECO:0000259" key="3">
    <source>
        <dbReference type="PROSITE" id="PS50157"/>
    </source>
</evidence>
<dbReference type="InterPro" id="IPR036236">
    <property type="entry name" value="Znf_C2H2_sf"/>
</dbReference>
<evidence type="ECO:0000313" key="4">
    <source>
        <dbReference type="EMBL" id="OCK86388.1"/>
    </source>
</evidence>
<reference evidence="4 5" key="1">
    <citation type="journal article" date="2016" name="Nat. Commun.">
        <title>Ectomycorrhizal ecology is imprinted in the genome of the dominant symbiotic fungus Cenococcum geophilum.</title>
        <authorList>
            <consortium name="DOE Joint Genome Institute"/>
            <person name="Peter M."/>
            <person name="Kohler A."/>
            <person name="Ohm R.A."/>
            <person name="Kuo A."/>
            <person name="Krutzmann J."/>
            <person name="Morin E."/>
            <person name="Arend M."/>
            <person name="Barry K.W."/>
            <person name="Binder M."/>
            <person name="Choi C."/>
            <person name="Clum A."/>
            <person name="Copeland A."/>
            <person name="Grisel N."/>
            <person name="Haridas S."/>
            <person name="Kipfer T."/>
            <person name="LaButti K."/>
            <person name="Lindquist E."/>
            <person name="Lipzen A."/>
            <person name="Maire R."/>
            <person name="Meier B."/>
            <person name="Mihaltcheva S."/>
            <person name="Molinier V."/>
            <person name="Murat C."/>
            <person name="Poggeler S."/>
            <person name="Quandt C.A."/>
            <person name="Sperisen C."/>
            <person name="Tritt A."/>
            <person name="Tisserant E."/>
            <person name="Crous P.W."/>
            <person name="Henrissat B."/>
            <person name="Nehls U."/>
            <person name="Egli S."/>
            <person name="Spatafora J.W."/>
            <person name="Grigoriev I.V."/>
            <person name="Martin F.M."/>
        </authorList>
    </citation>
    <scope>NUCLEOTIDE SEQUENCE [LARGE SCALE GENOMIC DNA]</scope>
    <source>
        <strain evidence="4 5">CBS 459.81</strain>
    </source>
</reference>
<evidence type="ECO:0000256" key="1">
    <source>
        <dbReference type="PROSITE-ProRule" id="PRU00042"/>
    </source>
</evidence>
<dbReference type="PROSITE" id="PS50157">
    <property type="entry name" value="ZINC_FINGER_C2H2_2"/>
    <property type="match status" value="1"/>
</dbReference>
<feature type="compositionally biased region" description="Basic and acidic residues" evidence="2">
    <location>
        <begin position="14"/>
        <end position="27"/>
    </location>
</feature>
<feature type="region of interest" description="Disordered" evidence="2">
    <location>
        <begin position="200"/>
        <end position="278"/>
    </location>
</feature>
<protein>
    <recommendedName>
        <fullName evidence="3">C2H2-type domain-containing protein</fullName>
    </recommendedName>
</protein>
<dbReference type="Gene3D" id="3.30.160.60">
    <property type="entry name" value="Classic Zinc Finger"/>
    <property type="match status" value="1"/>
</dbReference>
<keyword evidence="1" id="KW-0863">Zinc-finger</keyword>
<keyword evidence="1" id="KW-0479">Metal-binding</keyword>
<proteinExistence type="predicted"/>
<dbReference type="Proteomes" id="UP000250266">
    <property type="component" value="Unassembled WGS sequence"/>
</dbReference>
<dbReference type="EMBL" id="KV744805">
    <property type="protein sequence ID" value="OCK86388.1"/>
    <property type="molecule type" value="Genomic_DNA"/>
</dbReference>
<evidence type="ECO:0000313" key="5">
    <source>
        <dbReference type="Proteomes" id="UP000250266"/>
    </source>
</evidence>
<dbReference type="OrthoDB" id="3940153at2759"/>
<feature type="domain" description="C2H2-type" evidence="3">
    <location>
        <begin position="347"/>
        <end position="372"/>
    </location>
</feature>
<keyword evidence="5" id="KW-1185">Reference proteome</keyword>
<dbReference type="PROSITE" id="PS00028">
    <property type="entry name" value="ZINC_FINGER_C2H2_1"/>
    <property type="match status" value="1"/>
</dbReference>
<feature type="region of interest" description="Disordered" evidence="2">
    <location>
        <begin position="1"/>
        <end position="64"/>
    </location>
</feature>
<evidence type="ECO:0000256" key="2">
    <source>
        <dbReference type="SAM" id="MobiDB-lite"/>
    </source>
</evidence>
<dbReference type="InterPro" id="IPR013087">
    <property type="entry name" value="Znf_C2H2_type"/>
</dbReference>
<feature type="compositionally biased region" description="Basic and acidic residues" evidence="2">
    <location>
        <begin position="208"/>
        <end position="219"/>
    </location>
</feature>
<name>A0A8E2JL31_9PEZI</name>